<evidence type="ECO:0000313" key="3">
    <source>
        <dbReference type="Proteomes" id="UP001270362"/>
    </source>
</evidence>
<dbReference type="AlphaFoldDB" id="A0AAE0WYK0"/>
<feature type="compositionally biased region" description="Polar residues" evidence="1">
    <location>
        <begin position="17"/>
        <end position="27"/>
    </location>
</feature>
<dbReference type="EMBL" id="JAULSO010000008">
    <property type="protein sequence ID" value="KAK3680979.1"/>
    <property type="molecule type" value="Genomic_DNA"/>
</dbReference>
<evidence type="ECO:0000313" key="2">
    <source>
        <dbReference type="EMBL" id="KAK3680979.1"/>
    </source>
</evidence>
<comment type="caution">
    <text evidence="2">The sequence shown here is derived from an EMBL/GenBank/DDBJ whole genome shotgun (WGS) entry which is preliminary data.</text>
</comment>
<protein>
    <submittedName>
        <fullName evidence="2">Uncharacterized protein</fullName>
    </submittedName>
</protein>
<feature type="region of interest" description="Disordered" evidence="1">
    <location>
        <begin position="1"/>
        <end position="35"/>
    </location>
</feature>
<proteinExistence type="predicted"/>
<gene>
    <name evidence="2" type="ORF">B0T22DRAFT_309167</name>
</gene>
<evidence type="ECO:0000256" key="1">
    <source>
        <dbReference type="SAM" id="MobiDB-lite"/>
    </source>
</evidence>
<organism evidence="2 3">
    <name type="scientific">Podospora appendiculata</name>
    <dbReference type="NCBI Taxonomy" id="314037"/>
    <lineage>
        <taxon>Eukaryota</taxon>
        <taxon>Fungi</taxon>
        <taxon>Dikarya</taxon>
        <taxon>Ascomycota</taxon>
        <taxon>Pezizomycotina</taxon>
        <taxon>Sordariomycetes</taxon>
        <taxon>Sordariomycetidae</taxon>
        <taxon>Sordariales</taxon>
        <taxon>Podosporaceae</taxon>
        <taxon>Podospora</taxon>
    </lineage>
</organism>
<dbReference type="Proteomes" id="UP001270362">
    <property type="component" value="Unassembled WGS sequence"/>
</dbReference>
<sequence length="311" mass="34209">MSEQIPGTYPVKRPSVKPQNGITTSDISPRLRGPELGTLGSVTRSSNEFMLGHQSRRGPWRIRFFTREESRARCGVQENEIRSRRFFVCPGHVSTFLGPLCFGACYFAVFNEGKGAGGDSWCWGKVQLSSPKPHARQSERLAQTIRKMPRGVCLSCPSNVHRIGWRGNLSGEKLLVGCCSLLSRTEASSPIPPTDELRASYQTSCIAPIDGKRCLPTRLGILMALWACPLSHPVMIHPVELFRAAQMIFTGPPHAASSTQSTGLRRATACSPLHDLLARQRSQCPVWWDAELCPGCIQPANQPASGVQFLQ</sequence>
<name>A0AAE0WYK0_9PEZI</name>
<reference evidence="2" key="2">
    <citation type="submission" date="2023-06" db="EMBL/GenBank/DDBJ databases">
        <authorList>
            <consortium name="Lawrence Berkeley National Laboratory"/>
            <person name="Haridas S."/>
            <person name="Hensen N."/>
            <person name="Bonometti L."/>
            <person name="Westerberg I."/>
            <person name="Brannstrom I.O."/>
            <person name="Guillou S."/>
            <person name="Cros-Aarteil S."/>
            <person name="Calhoun S."/>
            <person name="Kuo A."/>
            <person name="Mondo S."/>
            <person name="Pangilinan J."/>
            <person name="Riley R."/>
            <person name="Labutti K."/>
            <person name="Andreopoulos B."/>
            <person name="Lipzen A."/>
            <person name="Chen C."/>
            <person name="Yanf M."/>
            <person name="Daum C."/>
            <person name="Ng V."/>
            <person name="Clum A."/>
            <person name="Steindorff A."/>
            <person name="Ohm R."/>
            <person name="Martin F."/>
            <person name="Silar P."/>
            <person name="Natvig D."/>
            <person name="Lalanne C."/>
            <person name="Gautier V."/>
            <person name="Ament-Velasquez S.L."/>
            <person name="Kruys A."/>
            <person name="Hutchinson M.I."/>
            <person name="Powell A.J."/>
            <person name="Barry K."/>
            <person name="Miller A.N."/>
            <person name="Grigoriev I.V."/>
            <person name="Debuchy R."/>
            <person name="Gladieux P."/>
            <person name="Thoren M.H."/>
            <person name="Johannesson H."/>
        </authorList>
    </citation>
    <scope>NUCLEOTIDE SEQUENCE</scope>
    <source>
        <strain evidence="2">CBS 314.62</strain>
    </source>
</reference>
<keyword evidence="3" id="KW-1185">Reference proteome</keyword>
<accession>A0AAE0WYK0</accession>
<reference evidence="2" key="1">
    <citation type="journal article" date="2023" name="Mol. Phylogenet. Evol.">
        <title>Genome-scale phylogeny and comparative genomics of the fungal order Sordariales.</title>
        <authorList>
            <person name="Hensen N."/>
            <person name="Bonometti L."/>
            <person name="Westerberg I."/>
            <person name="Brannstrom I.O."/>
            <person name="Guillou S."/>
            <person name="Cros-Aarteil S."/>
            <person name="Calhoun S."/>
            <person name="Haridas S."/>
            <person name="Kuo A."/>
            <person name="Mondo S."/>
            <person name="Pangilinan J."/>
            <person name="Riley R."/>
            <person name="LaButti K."/>
            <person name="Andreopoulos B."/>
            <person name="Lipzen A."/>
            <person name="Chen C."/>
            <person name="Yan M."/>
            <person name="Daum C."/>
            <person name="Ng V."/>
            <person name="Clum A."/>
            <person name="Steindorff A."/>
            <person name="Ohm R.A."/>
            <person name="Martin F."/>
            <person name="Silar P."/>
            <person name="Natvig D.O."/>
            <person name="Lalanne C."/>
            <person name="Gautier V."/>
            <person name="Ament-Velasquez S.L."/>
            <person name="Kruys A."/>
            <person name="Hutchinson M.I."/>
            <person name="Powell A.J."/>
            <person name="Barry K."/>
            <person name="Miller A.N."/>
            <person name="Grigoriev I.V."/>
            <person name="Debuchy R."/>
            <person name="Gladieux P."/>
            <person name="Hiltunen Thoren M."/>
            <person name="Johannesson H."/>
        </authorList>
    </citation>
    <scope>NUCLEOTIDE SEQUENCE</scope>
    <source>
        <strain evidence="2">CBS 314.62</strain>
    </source>
</reference>